<feature type="domain" description="Heterokaryon incompatibility" evidence="1">
    <location>
        <begin position="47"/>
        <end position="199"/>
    </location>
</feature>
<dbReference type="GeneID" id="98172460"/>
<sequence length="635" mass="71398">MSTTAFFYTPIDPRRREIRILTLFPGSPDDPIHCHITTHELNTTPTYNALSYVWGEAASSNDPKNAVLLDNIHFPVTANLFSALRHLRSPEAGRCMTFWIDAICINQADLDERSQQVAIMRDIYASAERVIIWLGEDDEATRDGVFDMIQELDNIKGDLQDENLREKRKNMMHQCAHFFFSLSDSRSRPWFSRVWILQELAMAKTDPLVVCGWRRVPWSALMNAWKAIARDMFTELGRAFVRRPVLKRQDDGLRAQNGTEVESAPEEGTVELLAKIKLDVLDDLLNSRRSKGGESLRRLLILSRTSQSTNPRDKVYGLLGLLSPDETSEPYSIPIPINYRKPVWEVYSDAVSHIFSRGEGPYFLSGVFLPGKSSINSFPSWVPDLSCQTAETATQPAGMQFYPPEIMSASGAGAQCRNGRRLPDKRTLRVEGLFVDVIDEVIPLGKTLGELVLRLPHIESVAEAAKQRLCSFQEAKPLVASLMDCFKRKEPLWRTLICNRRWMSGHETPPETYEDMYRALLSKKDLPSGSSRKPTNEYEESLGQSVGSRAFFTTHNGFVGTCIVDGRPGDVLALWFGSPVPFVLRTASRSIQVDGVDIGVYSLVGASYVGGIMGGEMVDELYCEDLIDSMTFYVI</sequence>
<evidence type="ECO:0000313" key="3">
    <source>
        <dbReference type="Proteomes" id="UP001628179"/>
    </source>
</evidence>
<dbReference type="Pfam" id="PF26639">
    <property type="entry name" value="Het-6_barrel"/>
    <property type="match status" value="1"/>
</dbReference>
<evidence type="ECO:0000313" key="2">
    <source>
        <dbReference type="EMBL" id="GAB1311505.1"/>
    </source>
</evidence>
<gene>
    <name evidence="2" type="ORF">MFIFM68171_01715</name>
</gene>
<dbReference type="InterPro" id="IPR052895">
    <property type="entry name" value="HetReg/Transcr_Mod"/>
</dbReference>
<accession>A0ABQ0G1S1</accession>
<comment type="caution">
    <text evidence="2">The sequence shown here is derived from an EMBL/GenBank/DDBJ whole genome shotgun (WGS) entry which is preliminary data.</text>
</comment>
<dbReference type="Pfam" id="PF06985">
    <property type="entry name" value="HET"/>
    <property type="match status" value="1"/>
</dbReference>
<dbReference type="RefSeq" id="XP_070913238.1">
    <property type="nucleotide sequence ID" value="XM_071057137.1"/>
</dbReference>
<dbReference type="Proteomes" id="UP001628179">
    <property type="component" value="Unassembled WGS sequence"/>
</dbReference>
<evidence type="ECO:0000259" key="1">
    <source>
        <dbReference type="Pfam" id="PF06985"/>
    </source>
</evidence>
<keyword evidence="3" id="KW-1185">Reference proteome</keyword>
<dbReference type="PANTHER" id="PTHR24148:SF73">
    <property type="entry name" value="HET DOMAIN PROTEIN (AFU_ORTHOLOGUE AFUA_8G01020)"/>
    <property type="match status" value="1"/>
</dbReference>
<dbReference type="EMBL" id="BAAFSV010000001">
    <property type="protein sequence ID" value="GAB1311505.1"/>
    <property type="molecule type" value="Genomic_DNA"/>
</dbReference>
<protein>
    <recommendedName>
        <fullName evidence="1">Heterokaryon incompatibility domain-containing protein</fullName>
    </recommendedName>
</protein>
<dbReference type="InterPro" id="IPR010730">
    <property type="entry name" value="HET"/>
</dbReference>
<reference evidence="2 3" key="1">
    <citation type="submission" date="2024-09" db="EMBL/GenBank/DDBJ databases">
        <title>Itraconazole resistance in Madurella fahalii resulting from another homologue of gene encoding cytochrome P450 14-alpha sterol demethylase (CYP51).</title>
        <authorList>
            <person name="Yoshioka I."/>
            <person name="Fahal A.H."/>
            <person name="Kaneko S."/>
            <person name="Yaguchi T."/>
        </authorList>
    </citation>
    <scope>NUCLEOTIDE SEQUENCE [LARGE SCALE GENOMIC DNA]</scope>
    <source>
        <strain evidence="2 3">IFM 68171</strain>
    </source>
</reference>
<proteinExistence type="predicted"/>
<name>A0ABQ0G1S1_9PEZI</name>
<organism evidence="2 3">
    <name type="scientific">Madurella fahalii</name>
    <dbReference type="NCBI Taxonomy" id="1157608"/>
    <lineage>
        <taxon>Eukaryota</taxon>
        <taxon>Fungi</taxon>
        <taxon>Dikarya</taxon>
        <taxon>Ascomycota</taxon>
        <taxon>Pezizomycotina</taxon>
        <taxon>Sordariomycetes</taxon>
        <taxon>Sordariomycetidae</taxon>
        <taxon>Sordariales</taxon>
        <taxon>Sordariales incertae sedis</taxon>
        <taxon>Madurella</taxon>
    </lineage>
</organism>
<dbReference type="PANTHER" id="PTHR24148">
    <property type="entry name" value="ANKYRIN REPEAT DOMAIN-CONTAINING PROTEIN 39 HOMOLOG-RELATED"/>
    <property type="match status" value="1"/>
</dbReference>